<protein>
    <submittedName>
        <fullName evidence="1">Uncharacterized protein</fullName>
    </submittedName>
</protein>
<dbReference type="AlphaFoldDB" id="A0A0F9JPU4"/>
<proteinExistence type="predicted"/>
<organism evidence="1">
    <name type="scientific">marine sediment metagenome</name>
    <dbReference type="NCBI Taxonomy" id="412755"/>
    <lineage>
        <taxon>unclassified sequences</taxon>
        <taxon>metagenomes</taxon>
        <taxon>ecological metagenomes</taxon>
    </lineage>
</organism>
<sequence length="113" mass="13302">MELKLQPVMTRLHPIRDIERALRFAAIYEGKLSPVIRLFFRIGLHAYESGSVPRDPMRLQALLEQEKDAESNERLPARRPRIDPFHLILEAIFRSFKSKRRPEFALARSGKHR</sequence>
<name>A0A0F9JPU4_9ZZZZ</name>
<dbReference type="EMBL" id="LAZR01010900">
    <property type="protein sequence ID" value="KKM64431.1"/>
    <property type="molecule type" value="Genomic_DNA"/>
</dbReference>
<comment type="caution">
    <text evidence="1">The sequence shown here is derived from an EMBL/GenBank/DDBJ whole genome shotgun (WGS) entry which is preliminary data.</text>
</comment>
<evidence type="ECO:0000313" key="1">
    <source>
        <dbReference type="EMBL" id="KKM64431.1"/>
    </source>
</evidence>
<accession>A0A0F9JPU4</accession>
<reference evidence="1" key="1">
    <citation type="journal article" date="2015" name="Nature">
        <title>Complex archaea that bridge the gap between prokaryotes and eukaryotes.</title>
        <authorList>
            <person name="Spang A."/>
            <person name="Saw J.H."/>
            <person name="Jorgensen S.L."/>
            <person name="Zaremba-Niedzwiedzka K."/>
            <person name="Martijn J."/>
            <person name="Lind A.E."/>
            <person name="van Eijk R."/>
            <person name="Schleper C."/>
            <person name="Guy L."/>
            <person name="Ettema T.J."/>
        </authorList>
    </citation>
    <scope>NUCLEOTIDE SEQUENCE</scope>
</reference>
<gene>
    <name evidence="1" type="ORF">LCGC14_1501420</name>
</gene>